<dbReference type="GO" id="GO:0016787">
    <property type="term" value="F:hydrolase activity"/>
    <property type="evidence" value="ECO:0007669"/>
    <property type="project" value="UniProtKB-KW"/>
</dbReference>
<proteinExistence type="predicted"/>
<evidence type="ECO:0000259" key="1">
    <source>
        <dbReference type="Pfam" id="PF00144"/>
    </source>
</evidence>
<comment type="caution">
    <text evidence="2">The sequence shown here is derived from an EMBL/GenBank/DDBJ whole genome shotgun (WGS) entry which is preliminary data.</text>
</comment>
<feature type="domain" description="Beta-lactamase-related" evidence="1">
    <location>
        <begin position="14"/>
        <end position="328"/>
    </location>
</feature>
<evidence type="ECO:0000313" key="3">
    <source>
        <dbReference type="Proteomes" id="UP000606172"/>
    </source>
</evidence>
<dbReference type="PANTHER" id="PTHR43283">
    <property type="entry name" value="BETA-LACTAMASE-RELATED"/>
    <property type="match status" value="1"/>
</dbReference>
<protein>
    <submittedName>
        <fullName evidence="2">Serine hydrolase</fullName>
    </submittedName>
</protein>
<dbReference type="InterPro" id="IPR012338">
    <property type="entry name" value="Beta-lactam/transpept-like"/>
</dbReference>
<dbReference type="Pfam" id="PF00144">
    <property type="entry name" value="Beta-lactamase"/>
    <property type="match status" value="1"/>
</dbReference>
<name>A0A919RNA9_9ACTN</name>
<evidence type="ECO:0000313" key="2">
    <source>
        <dbReference type="EMBL" id="GII96005.1"/>
    </source>
</evidence>
<organism evidence="2 3">
    <name type="scientific">Sinosporangium siamense</name>
    <dbReference type="NCBI Taxonomy" id="1367973"/>
    <lineage>
        <taxon>Bacteria</taxon>
        <taxon>Bacillati</taxon>
        <taxon>Actinomycetota</taxon>
        <taxon>Actinomycetes</taxon>
        <taxon>Streptosporangiales</taxon>
        <taxon>Streptosporangiaceae</taxon>
        <taxon>Sinosporangium</taxon>
    </lineage>
</organism>
<keyword evidence="3" id="KW-1185">Reference proteome</keyword>
<gene>
    <name evidence="2" type="primary">ampC_7</name>
    <name evidence="2" type="ORF">Ssi02_62360</name>
</gene>
<dbReference type="Gene3D" id="3.40.710.10">
    <property type="entry name" value="DD-peptidase/beta-lactamase superfamily"/>
    <property type="match status" value="1"/>
</dbReference>
<keyword evidence="2" id="KW-0378">Hydrolase</keyword>
<dbReference type="EMBL" id="BOOW01000041">
    <property type="protein sequence ID" value="GII96005.1"/>
    <property type="molecule type" value="Genomic_DNA"/>
</dbReference>
<sequence>MNLEDLQKSLDASARARGVPGAAVAVWTGDELLEAATGVLNVDTGVEATPDSVYQVGSTSKVWTAALVMQLVDEGLVDLDAPVRTYLPEFVLADEEAAKAITVRHLLTHTPGFDGDIFTDTGRGDDCVTIYLGTMKDAPQVTPPGTALAYCNSGYVVLGALVAKLRGAVYEQVLRERLLDPLGCTQAALYPEEAVLFRAAAGHVTPPGGSEQVVSKMWMFPRSLGPAGSIMSLAPRELVRFGRMILAGGVAEDGTRILSEESVRAMITPQFPIPDYPMFSGHWGLGFIIMGLGAGAFGHSGGTPGQSTIWWVAPETGVVAALNANGGNLMGMIEDVLDPIAREAGLEPEPAAVPPADPQPVDTTPYIGRYECSMGRYDFEDDNGFLKVTTTPLGIGADMGGASEVRRFVWRGDHSFICDTAREGMYEVAKFLMDGDRATHLFNTRSLPRV</sequence>
<dbReference type="PANTHER" id="PTHR43283:SF3">
    <property type="entry name" value="BETA-LACTAMASE FAMILY PROTEIN (AFU_ORTHOLOGUE AFUA_5G07500)"/>
    <property type="match status" value="1"/>
</dbReference>
<dbReference type="InterPro" id="IPR050789">
    <property type="entry name" value="Diverse_Enzym_Activities"/>
</dbReference>
<dbReference type="RefSeq" id="WP_204031033.1">
    <property type="nucleotide sequence ID" value="NZ_BOOW01000041.1"/>
</dbReference>
<dbReference type="Proteomes" id="UP000606172">
    <property type="component" value="Unassembled WGS sequence"/>
</dbReference>
<reference evidence="2" key="1">
    <citation type="submission" date="2021-01" db="EMBL/GenBank/DDBJ databases">
        <title>Whole genome shotgun sequence of Sinosporangium siamense NBRC 109515.</title>
        <authorList>
            <person name="Komaki H."/>
            <person name="Tamura T."/>
        </authorList>
    </citation>
    <scope>NUCLEOTIDE SEQUENCE</scope>
    <source>
        <strain evidence="2">NBRC 109515</strain>
    </source>
</reference>
<accession>A0A919RNA9</accession>
<dbReference type="SUPFAM" id="SSF56601">
    <property type="entry name" value="beta-lactamase/transpeptidase-like"/>
    <property type="match status" value="1"/>
</dbReference>
<dbReference type="InterPro" id="IPR001466">
    <property type="entry name" value="Beta-lactam-related"/>
</dbReference>
<dbReference type="AlphaFoldDB" id="A0A919RNA9"/>